<reference evidence="1" key="1">
    <citation type="journal article" date="2012" name="Nature">
        <title>The oyster genome reveals stress adaptation and complexity of shell formation.</title>
        <authorList>
            <person name="Zhang G."/>
            <person name="Fang X."/>
            <person name="Guo X."/>
            <person name="Li L."/>
            <person name="Luo R."/>
            <person name="Xu F."/>
            <person name="Yang P."/>
            <person name="Zhang L."/>
            <person name="Wang X."/>
            <person name="Qi H."/>
            <person name="Xiong Z."/>
            <person name="Que H."/>
            <person name="Xie Y."/>
            <person name="Holland P.W."/>
            <person name="Paps J."/>
            <person name="Zhu Y."/>
            <person name="Wu F."/>
            <person name="Chen Y."/>
            <person name="Wang J."/>
            <person name="Peng C."/>
            <person name="Meng J."/>
            <person name="Yang L."/>
            <person name="Liu J."/>
            <person name="Wen B."/>
            <person name="Zhang N."/>
            <person name="Huang Z."/>
            <person name="Zhu Q."/>
            <person name="Feng Y."/>
            <person name="Mount A."/>
            <person name="Hedgecock D."/>
            <person name="Xu Z."/>
            <person name="Liu Y."/>
            <person name="Domazet-Loso T."/>
            <person name="Du Y."/>
            <person name="Sun X."/>
            <person name="Zhang S."/>
            <person name="Liu B."/>
            <person name="Cheng P."/>
            <person name="Jiang X."/>
            <person name="Li J."/>
            <person name="Fan D."/>
            <person name="Wang W."/>
            <person name="Fu W."/>
            <person name="Wang T."/>
            <person name="Wang B."/>
            <person name="Zhang J."/>
            <person name="Peng Z."/>
            <person name="Li Y."/>
            <person name="Li N."/>
            <person name="Wang J."/>
            <person name="Chen M."/>
            <person name="He Y."/>
            <person name="Tan F."/>
            <person name="Song X."/>
            <person name="Zheng Q."/>
            <person name="Huang R."/>
            <person name="Yang H."/>
            <person name="Du X."/>
            <person name="Chen L."/>
            <person name="Yang M."/>
            <person name="Gaffney P.M."/>
            <person name="Wang S."/>
            <person name="Luo L."/>
            <person name="She Z."/>
            <person name="Ming Y."/>
            <person name="Huang W."/>
            <person name="Zhang S."/>
            <person name="Huang B."/>
            <person name="Zhang Y."/>
            <person name="Qu T."/>
            <person name="Ni P."/>
            <person name="Miao G."/>
            <person name="Wang J."/>
            <person name="Wang Q."/>
            <person name="Steinberg C.E."/>
            <person name="Wang H."/>
            <person name="Li N."/>
            <person name="Qian L."/>
            <person name="Zhang G."/>
            <person name="Li Y."/>
            <person name="Yang H."/>
            <person name="Liu X."/>
            <person name="Wang J."/>
            <person name="Yin Y."/>
            <person name="Wang J."/>
        </authorList>
    </citation>
    <scope>NUCLEOTIDE SEQUENCE [LARGE SCALE GENOMIC DNA]</scope>
    <source>
        <strain evidence="1">05x7-T-G4-1.051#20</strain>
    </source>
</reference>
<dbReference type="AlphaFoldDB" id="K1QLN7"/>
<accession>K1QLN7</accession>
<gene>
    <name evidence="1" type="ORF">CGI_10002855</name>
</gene>
<dbReference type="HOGENOM" id="CLU_2225720_0_0_1"/>
<organism evidence="1">
    <name type="scientific">Magallana gigas</name>
    <name type="common">Pacific oyster</name>
    <name type="synonym">Crassostrea gigas</name>
    <dbReference type="NCBI Taxonomy" id="29159"/>
    <lineage>
        <taxon>Eukaryota</taxon>
        <taxon>Metazoa</taxon>
        <taxon>Spiralia</taxon>
        <taxon>Lophotrochozoa</taxon>
        <taxon>Mollusca</taxon>
        <taxon>Bivalvia</taxon>
        <taxon>Autobranchia</taxon>
        <taxon>Pteriomorphia</taxon>
        <taxon>Ostreida</taxon>
        <taxon>Ostreoidea</taxon>
        <taxon>Ostreidae</taxon>
        <taxon>Magallana</taxon>
    </lineage>
</organism>
<evidence type="ECO:0000313" key="1">
    <source>
        <dbReference type="EMBL" id="EKC29710.1"/>
    </source>
</evidence>
<name>K1QLN7_MAGGI</name>
<protein>
    <submittedName>
        <fullName evidence="1">Uncharacterized protein</fullName>
    </submittedName>
</protein>
<dbReference type="InParanoid" id="K1QLN7"/>
<dbReference type="EMBL" id="JH816153">
    <property type="protein sequence ID" value="EKC29710.1"/>
    <property type="molecule type" value="Genomic_DNA"/>
</dbReference>
<sequence length="106" mass="11767">MSLSPQQQFAVGSKEQHPHMVSLNTMEKQHASVLSSQHLSTQQLALGNTDTRSSVRQEVCGEDDRQGVCNEHEMSDLAEALTDGREQPEVFDTPEEDALLRTVKTC</sequence>
<proteinExistence type="predicted"/>